<protein>
    <submittedName>
        <fullName evidence="3">ATP phosphoribosyltransferase regulatory subunit</fullName>
    </submittedName>
</protein>
<dbReference type="PANTHER" id="PTHR43707:SF1">
    <property type="entry name" value="HISTIDINE--TRNA LIGASE, MITOCHONDRIAL-RELATED"/>
    <property type="match status" value="1"/>
</dbReference>
<reference evidence="3 4" key="1">
    <citation type="submission" date="2018-09" db="EMBL/GenBank/DDBJ databases">
        <title>Sphingomonas peninsula sp. nov., isolated from fildes peninsula, Antarctic soil.</title>
        <authorList>
            <person name="Yingchao G."/>
        </authorList>
    </citation>
    <scope>NUCLEOTIDE SEQUENCE [LARGE SCALE GENOMIC DNA]</scope>
    <source>
        <strain evidence="3 4">YZ-8</strain>
    </source>
</reference>
<dbReference type="AlphaFoldDB" id="A0A494TC46"/>
<dbReference type="InterPro" id="IPR041715">
    <property type="entry name" value="HisRS-like_core"/>
</dbReference>
<proteinExistence type="predicted"/>
<dbReference type="KEGG" id="spha:D3Y57_13130"/>
<dbReference type="GO" id="GO:0006427">
    <property type="term" value="P:histidyl-tRNA aminoacylation"/>
    <property type="evidence" value="ECO:0007669"/>
    <property type="project" value="TreeGrafter"/>
</dbReference>
<dbReference type="GO" id="GO:0016757">
    <property type="term" value="F:glycosyltransferase activity"/>
    <property type="evidence" value="ECO:0007669"/>
    <property type="project" value="UniProtKB-KW"/>
</dbReference>
<dbReference type="Pfam" id="PF13393">
    <property type="entry name" value="tRNA-synt_His"/>
    <property type="match status" value="1"/>
</dbReference>
<dbReference type="Proteomes" id="UP000276254">
    <property type="component" value="Chromosome"/>
</dbReference>
<dbReference type="PANTHER" id="PTHR43707">
    <property type="entry name" value="HISTIDYL-TRNA SYNTHETASE"/>
    <property type="match status" value="1"/>
</dbReference>
<sequence length="368" mass="39024">MTIPHGLLPEGLRDRLPPEAAAQTRIARALLDTIATHGYDLVSPPLVEFEEGLTGRLMEGRAKDTLRFVDPVSQRTLALRPDITIQIGRIASTRLASAPRPLRLAYGGPILKLRASQLAPAREIMQVGAELIGRDSVAAACEIVQVAVEALRATGVESVTVDLTLPDLVETLAGRVLAVEDIAKLKTLLDMKDAGALIAAGFSDWLPLMATTGPVTESIEKLRAFNHAGLLTSRIDGIAAVAEAIGDAARVTIDPTERHGFEYQSWFGFSLFAENISGEIGRGGSYVIVGPDGSEEPATGFSLYPDALLESPIPANAPTLFVPLGIPPVLAAQFRNEGYRTIAALDADCDAAKLGCSHRLTNGKAVLL</sequence>
<organism evidence="3 4">
    <name type="scientific">Sphingomonas paeninsulae</name>
    <dbReference type="NCBI Taxonomy" id="2319844"/>
    <lineage>
        <taxon>Bacteria</taxon>
        <taxon>Pseudomonadati</taxon>
        <taxon>Pseudomonadota</taxon>
        <taxon>Alphaproteobacteria</taxon>
        <taxon>Sphingomonadales</taxon>
        <taxon>Sphingomonadaceae</taxon>
        <taxon>Sphingomonas</taxon>
    </lineage>
</organism>
<name>A0A494TC46_SPHPE</name>
<dbReference type="InterPro" id="IPR045864">
    <property type="entry name" value="aa-tRNA-synth_II/BPL/LPL"/>
</dbReference>
<keyword evidence="4" id="KW-1185">Reference proteome</keyword>
<feature type="binding site" evidence="1">
    <location>
        <position position="130"/>
    </location>
    <ligand>
        <name>L-histidine</name>
        <dbReference type="ChEBI" id="CHEBI:57595"/>
    </ligand>
</feature>
<accession>A0A494TC46</accession>
<dbReference type="RefSeq" id="WP_121153353.1">
    <property type="nucleotide sequence ID" value="NZ_CP032829.1"/>
</dbReference>
<dbReference type="InterPro" id="IPR004516">
    <property type="entry name" value="HisRS/HisZ"/>
</dbReference>
<dbReference type="OrthoDB" id="9769617at2"/>
<dbReference type="GO" id="GO:0004821">
    <property type="term" value="F:histidine-tRNA ligase activity"/>
    <property type="evidence" value="ECO:0007669"/>
    <property type="project" value="TreeGrafter"/>
</dbReference>
<keyword evidence="3" id="KW-0328">Glycosyltransferase</keyword>
<gene>
    <name evidence="3" type="ORF">D3Y57_13130</name>
</gene>
<dbReference type="SUPFAM" id="SSF55681">
    <property type="entry name" value="Class II aaRS and biotin synthetases"/>
    <property type="match status" value="1"/>
</dbReference>
<evidence type="ECO:0000313" key="4">
    <source>
        <dbReference type="Proteomes" id="UP000276254"/>
    </source>
</evidence>
<dbReference type="GO" id="GO:0005737">
    <property type="term" value="C:cytoplasm"/>
    <property type="evidence" value="ECO:0007669"/>
    <property type="project" value="InterPro"/>
</dbReference>
<evidence type="ECO:0000256" key="1">
    <source>
        <dbReference type="PIRSR" id="PIRSR001549-1"/>
    </source>
</evidence>
<feature type="domain" description="Class II Histidinyl-tRNA synthetase (HisRS)-like catalytic core" evidence="2">
    <location>
        <begin position="11"/>
        <end position="308"/>
    </location>
</feature>
<feature type="binding site" evidence="1">
    <location>
        <position position="126"/>
    </location>
    <ligand>
        <name>L-histidine</name>
        <dbReference type="ChEBI" id="CHEBI:57595"/>
    </ligand>
</feature>
<dbReference type="Gene3D" id="3.30.930.10">
    <property type="entry name" value="Bira Bifunctional Protein, Domain 2"/>
    <property type="match status" value="1"/>
</dbReference>
<keyword evidence="3" id="KW-0808">Transferase</keyword>
<evidence type="ECO:0000313" key="3">
    <source>
        <dbReference type="EMBL" id="AYJ86730.1"/>
    </source>
</evidence>
<evidence type="ECO:0000259" key="2">
    <source>
        <dbReference type="Pfam" id="PF13393"/>
    </source>
</evidence>
<dbReference type="EMBL" id="CP032829">
    <property type="protein sequence ID" value="AYJ86730.1"/>
    <property type="molecule type" value="Genomic_DNA"/>
</dbReference>
<feature type="binding site" evidence="1">
    <location>
        <begin position="82"/>
        <end position="84"/>
    </location>
    <ligand>
        <name>L-histidine</name>
        <dbReference type="ChEBI" id="CHEBI:57595"/>
    </ligand>
</feature>
<dbReference type="PIRSF" id="PIRSF001549">
    <property type="entry name" value="His-tRNA_synth"/>
    <property type="match status" value="1"/>
</dbReference>